<dbReference type="Gene3D" id="2.60.120.200">
    <property type="match status" value="1"/>
</dbReference>
<dbReference type="Gene3D" id="3.60.21.10">
    <property type="match status" value="1"/>
</dbReference>
<reference evidence="3" key="1">
    <citation type="submission" date="2021-01" db="EMBL/GenBank/DDBJ databases">
        <authorList>
            <person name="Corre E."/>
            <person name="Pelletier E."/>
            <person name="Niang G."/>
            <person name="Scheremetjew M."/>
            <person name="Finn R."/>
            <person name="Kale V."/>
            <person name="Holt S."/>
            <person name="Cochrane G."/>
            <person name="Meng A."/>
            <person name="Brown T."/>
            <person name="Cohen L."/>
        </authorList>
    </citation>
    <scope>NUCLEOTIDE SEQUENCE</scope>
    <source>
        <strain evidence="3">MM31A-1</strain>
    </source>
</reference>
<feature type="domain" description="Laminin G" evidence="2">
    <location>
        <begin position="448"/>
        <end position="637"/>
    </location>
</feature>
<dbReference type="SUPFAM" id="SSF49899">
    <property type="entry name" value="Concanavalin A-like lectins/glucanases"/>
    <property type="match status" value="1"/>
</dbReference>
<dbReference type="SUPFAM" id="SSF56300">
    <property type="entry name" value="Metallo-dependent phosphatases"/>
    <property type="match status" value="1"/>
</dbReference>
<dbReference type="Pfam" id="PF13385">
    <property type="entry name" value="Laminin_G_3"/>
    <property type="match status" value="1"/>
</dbReference>
<dbReference type="EMBL" id="HBIO01000238">
    <property type="protein sequence ID" value="CAE0455334.1"/>
    <property type="molecule type" value="Transcribed_RNA"/>
</dbReference>
<evidence type="ECO:0000256" key="1">
    <source>
        <dbReference type="SAM" id="SignalP"/>
    </source>
</evidence>
<evidence type="ECO:0000313" key="3">
    <source>
        <dbReference type="EMBL" id="CAE0455334.1"/>
    </source>
</evidence>
<keyword evidence="1" id="KW-0732">Signal</keyword>
<dbReference type="CDD" id="cd00110">
    <property type="entry name" value="LamG"/>
    <property type="match status" value="1"/>
</dbReference>
<accession>A0A7S3PU33</accession>
<dbReference type="InterPro" id="IPR029052">
    <property type="entry name" value="Metallo-depent_PP-like"/>
</dbReference>
<feature type="chain" id="PRO_5031292573" description="Laminin G domain-containing protein" evidence="1">
    <location>
        <begin position="19"/>
        <end position="701"/>
    </location>
</feature>
<dbReference type="InterPro" id="IPR001791">
    <property type="entry name" value="Laminin_G"/>
</dbReference>
<dbReference type="AlphaFoldDB" id="A0A7S3PU33"/>
<name>A0A7S3PU33_9STRA</name>
<gene>
    <name evidence="3" type="ORF">CDEB00056_LOCUS175</name>
</gene>
<dbReference type="InterPro" id="IPR013320">
    <property type="entry name" value="ConA-like_dom_sf"/>
</dbReference>
<proteinExistence type="predicted"/>
<organism evidence="3">
    <name type="scientific">Chaetoceros debilis</name>
    <dbReference type="NCBI Taxonomy" id="122233"/>
    <lineage>
        <taxon>Eukaryota</taxon>
        <taxon>Sar</taxon>
        <taxon>Stramenopiles</taxon>
        <taxon>Ochrophyta</taxon>
        <taxon>Bacillariophyta</taxon>
        <taxon>Coscinodiscophyceae</taxon>
        <taxon>Chaetocerotophycidae</taxon>
        <taxon>Chaetocerotales</taxon>
        <taxon>Chaetocerotaceae</taxon>
        <taxon>Chaetoceros</taxon>
    </lineage>
</organism>
<protein>
    <recommendedName>
        <fullName evidence="2">Laminin G domain-containing protein</fullName>
    </recommendedName>
</protein>
<dbReference type="SMART" id="SM00282">
    <property type="entry name" value="LamG"/>
    <property type="match status" value="1"/>
</dbReference>
<sequence>MKLYSILIFLLRIISASSEEWDFILMSDWHGAEYFARFPGKDTFFYQMKLQELKYVNETYGGDFVLMPGDTNDGNWFTEKFVEKFSDADNPQDAVLEAGKNCYVTMRDMFYEAGYERILVAIGDHELGDNGWKPNDPKTLSVSQYRESFVRALYFDRETDQYMYKEKIGDAPSTPWHTEFRHTSFALRHKDTLIVTVDNFYQVSDDNDFFDPKQGIGGNGVITGDVVDKHLVWFERVLSEGKRDPSIKHIFVQSHLPVLQPVRKLNSSSMFIDRAHHSQFWKIMRKYDVDIYFAGEVHAYTTTRDTESNLLQVVTRSNRLNSFSKVTVSDDIIRIEAFNEIGPKQTGNMNYTSNGELVIDKSSAETKITSDGVLELLDLQQPLIHFDFEKAVQIEKRKAYGLSSELITKEVTIRGTTASLVSPNKGVFGVLYDAQIAYLETRPGVYGNMSGRFDSSTQMAITAMGPLCAGSVMSYSLWFSTDQPDEMILVHFGPSWGNGDKFNMMTLTIDNGTLKLYANKSSILEVQTSSKLNDATFHHVAISMPHQSSLLSELRVFVDGLAAQILVEYDIPLFFVPFGKLSLGGLGFSSTSQSDFPQWKTFTGEMDEFMLWGRPIYRDDLRFAMRKRFNIEENKKCTRDIENYTVKFIAPNHCKRLCSNTTTCWGYEIRVTGNGSNRCTLYDSRPNFGEEKEGSICHIAA</sequence>
<feature type="signal peptide" evidence="1">
    <location>
        <begin position="1"/>
        <end position="18"/>
    </location>
</feature>
<evidence type="ECO:0000259" key="2">
    <source>
        <dbReference type="PROSITE" id="PS50025"/>
    </source>
</evidence>
<dbReference type="PROSITE" id="PS50025">
    <property type="entry name" value="LAM_G_DOMAIN"/>
    <property type="match status" value="1"/>
</dbReference>